<dbReference type="InterPro" id="IPR005180">
    <property type="entry name" value="DUF302"/>
</dbReference>
<reference evidence="2 3" key="1">
    <citation type="submission" date="2012-01" db="EMBL/GenBank/DDBJ databases">
        <title>Improved High-Quality Draft sequence of Metallosphaera yellowstonensis MK1.</title>
        <authorList>
            <consortium name="US DOE Joint Genome Institute"/>
            <person name="Lucas S."/>
            <person name="Han J."/>
            <person name="Cheng J.-F."/>
            <person name="Goodwin L."/>
            <person name="Pitluck S."/>
            <person name="Peters L."/>
            <person name="Teshima H."/>
            <person name="Detter J.C."/>
            <person name="Han C."/>
            <person name="Tapia R."/>
            <person name="Land M."/>
            <person name="Hauser L."/>
            <person name="Kyrpides N."/>
            <person name="Kozubal M."/>
            <person name="Macur R.E."/>
            <person name="Jay Z."/>
            <person name="Inskeep W."/>
            <person name="Woyke T."/>
        </authorList>
    </citation>
    <scope>NUCLEOTIDE SEQUENCE [LARGE SCALE GENOMIC DNA]</scope>
    <source>
        <strain evidence="2 3">MK1</strain>
    </source>
</reference>
<dbReference type="SUPFAM" id="SSF103247">
    <property type="entry name" value="TT1751-like"/>
    <property type="match status" value="1"/>
</dbReference>
<keyword evidence="3" id="KW-1185">Reference proteome</keyword>
<sequence>MVQVLKSKYDFNTTLSKLESSILSHNMRIVSRVNAQENLAKAGFRIGGNYIFEVFRPDFAYRLFQKDLRMGIEPPLRIYVFESGGEVYVEYFKPSEVFSKWGEEEISRELDKIFDDIVGDALT</sequence>
<gene>
    <name evidence="2" type="ORF">MetMK1DRAFT_00024890</name>
</gene>
<proteinExistence type="predicted"/>
<dbReference type="Pfam" id="PF03625">
    <property type="entry name" value="DUF302"/>
    <property type="match status" value="1"/>
</dbReference>
<dbReference type="InterPro" id="IPR035923">
    <property type="entry name" value="TT1751-like_sf"/>
</dbReference>
<protein>
    <recommendedName>
        <fullName evidence="1">DUF302 domain-containing protein</fullName>
    </recommendedName>
</protein>
<dbReference type="PANTHER" id="PTHR38342:SF2">
    <property type="entry name" value="INNER MEMBRANE OR EXPORTED"/>
    <property type="match status" value="1"/>
</dbReference>
<feature type="domain" description="DUF302" evidence="1">
    <location>
        <begin position="34"/>
        <end position="94"/>
    </location>
</feature>
<dbReference type="AlphaFoldDB" id="H2C7E0"/>
<dbReference type="EMBL" id="JH597770">
    <property type="protein sequence ID" value="EHP68066.1"/>
    <property type="molecule type" value="Genomic_DNA"/>
</dbReference>
<dbReference type="HOGENOM" id="CLU_2010141_0_0_2"/>
<dbReference type="Proteomes" id="UP000003980">
    <property type="component" value="Unassembled WGS sequence"/>
</dbReference>
<accession>H2C7E0</accession>
<dbReference type="eggNOG" id="arCOG02761">
    <property type="taxonomic scope" value="Archaea"/>
</dbReference>
<name>H2C7E0_9CREN</name>
<dbReference type="Gene3D" id="3.30.310.70">
    <property type="entry name" value="TT1751-like domain"/>
    <property type="match status" value="1"/>
</dbReference>
<dbReference type="PANTHER" id="PTHR38342">
    <property type="entry name" value="SLR5037 PROTEIN"/>
    <property type="match status" value="1"/>
</dbReference>
<evidence type="ECO:0000259" key="1">
    <source>
        <dbReference type="Pfam" id="PF03625"/>
    </source>
</evidence>
<dbReference type="OrthoDB" id="157520at2157"/>
<dbReference type="STRING" id="671065.MetMK1DRAFT_00024890"/>
<organism evidence="2 3">
    <name type="scientific">Metallosphaera yellowstonensis MK1</name>
    <dbReference type="NCBI Taxonomy" id="671065"/>
    <lineage>
        <taxon>Archaea</taxon>
        <taxon>Thermoproteota</taxon>
        <taxon>Thermoprotei</taxon>
        <taxon>Sulfolobales</taxon>
        <taxon>Sulfolobaceae</taxon>
        <taxon>Metallosphaera</taxon>
    </lineage>
</organism>
<evidence type="ECO:0000313" key="2">
    <source>
        <dbReference type="EMBL" id="EHP68066.1"/>
    </source>
</evidence>
<dbReference type="RefSeq" id="WP_009074109.1">
    <property type="nucleotide sequence ID" value="NZ_JH597770.1"/>
</dbReference>
<evidence type="ECO:0000313" key="3">
    <source>
        <dbReference type="Proteomes" id="UP000003980"/>
    </source>
</evidence>
<dbReference type="CDD" id="cd14797">
    <property type="entry name" value="DUF302"/>
    <property type="match status" value="1"/>
</dbReference>